<sequence length="314" mass="34781">AGQGPRSRRSRPVAAPALALVFAAAAKLQMEEENPEDRIVFLIKKAKLSTMKGDVAEADLFLHQALHLAQEAHNTQAISYIYIQMANLSYIRGNLQNAEKLFKAAMTSLVGSGSQLDDNALVEMSLKLASIYATQKQHELATQGYRWCIDTLEEKLHKQASEPLPAEVVVDTQLLLGLCLDSFARYLIDKQQLKLAQSMYERALAISQAVQGERHPQTVLLMNDLAAVLDMTGQQELAFQCVSTALQLARETEHPHEHILLNNLAGILLHRGDYTGAKRVYGQALRQAEEKQDKEAIQHIHEGLAELGARTQSV</sequence>
<keyword evidence="4" id="KW-0802">TPR repeat</keyword>
<evidence type="ECO:0000313" key="8">
    <source>
        <dbReference type="EMBL" id="AFP07549.1"/>
    </source>
</evidence>
<comment type="subcellular location">
    <subcellularLocation>
        <location evidence="1">Mitochondrion</location>
    </subcellularLocation>
</comment>
<dbReference type="InterPro" id="IPR040395">
    <property type="entry name" value="TTC19"/>
</dbReference>
<keyword evidence="7" id="KW-0732">Signal</keyword>
<keyword evidence="3" id="KW-0677">Repeat</keyword>
<comment type="similarity">
    <text evidence="2">Belongs to the TTC19 family.</text>
</comment>
<keyword evidence="5" id="KW-0809">Transit peptide</keyword>
<dbReference type="AlphaFoldDB" id="V9L690"/>
<dbReference type="GO" id="GO:0034551">
    <property type="term" value="P:mitochondrial respiratory chain complex III assembly"/>
    <property type="evidence" value="ECO:0007669"/>
    <property type="project" value="InterPro"/>
</dbReference>
<evidence type="ECO:0000256" key="6">
    <source>
        <dbReference type="ARBA" id="ARBA00023128"/>
    </source>
</evidence>
<feature type="non-terminal residue" evidence="8">
    <location>
        <position position="1"/>
    </location>
</feature>
<evidence type="ECO:0000256" key="7">
    <source>
        <dbReference type="SAM" id="SignalP"/>
    </source>
</evidence>
<feature type="signal peptide" evidence="7">
    <location>
        <begin position="1"/>
        <end position="25"/>
    </location>
</feature>
<protein>
    <submittedName>
        <fullName evidence="8">Tetratricopeptide repeat protein 19, mitochondrial</fullName>
    </submittedName>
</protein>
<dbReference type="InterPro" id="IPR019734">
    <property type="entry name" value="TPR_rpt"/>
</dbReference>
<name>V9L690_CALMI</name>
<dbReference type="EMBL" id="JW875032">
    <property type="protein sequence ID" value="AFP07549.1"/>
    <property type="molecule type" value="mRNA"/>
</dbReference>
<accession>V9L690</accession>
<evidence type="ECO:0000256" key="5">
    <source>
        <dbReference type="ARBA" id="ARBA00022946"/>
    </source>
</evidence>
<dbReference type="GO" id="GO:0005743">
    <property type="term" value="C:mitochondrial inner membrane"/>
    <property type="evidence" value="ECO:0007669"/>
    <property type="project" value="TreeGrafter"/>
</dbReference>
<proteinExistence type="evidence at transcript level"/>
<dbReference type="SUPFAM" id="SSF48452">
    <property type="entry name" value="TPR-like"/>
    <property type="match status" value="2"/>
</dbReference>
<dbReference type="PANTHER" id="PTHR13143">
    <property type="entry name" value="TETRATRICOPEPTIDE REPEAT PROTEIN 19"/>
    <property type="match status" value="1"/>
</dbReference>
<feature type="chain" id="PRO_5004778375" evidence="7">
    <location>
        <begin position="26"/>
        <end position="314"/>
    </location>
</feature>
<evidence type="ECO:0000256" key="2">
    <source>
        <dbReference type="ARBA" id="ARBA00008219"/>
    </source>
</evidence>
<reference evidence="8" key="1">
    <citation type="journal article" date="2014" name="Nature">
        <title>Elephant shark genome provides unique insights into gnathostome evolution.</title>
        <authorList>
            <consortium name="International Elephant Shark Genome Sequencing Consortium"/>
            <person name="Venkatesh B."/>
            <person name="Lee A.P."/>
            <person name="Ravi V."/>
            <person name="Maurya A.K."/>
            <person name="Lian M.M."/>
            <person name="Swann J.B."/>
            <person name="Ohta Y."/>
            <person name="Flajnik M.F."/>
            <person name="Sutoh Y."/>
            <person name="Kasahara M."/>
            <person name="Hoon S."/>
            <person name="Gangu V."/>
            <person name="Roy S.W."/>
            <person name="Irimia M."/>
            <person name="Korzh V."/>
            <person name="Kondrychyn I."/>
            <person name="Lim Z.W."/>
            <person name="Tay B.H."/>
            <person name="Tohari S."/>
            <person name="Kong K.W."/>
            <person name="Ho S."/>
            <person name="Lorente-Galdos B."/>
            <person name="Quilez J."/>
            <person name="Marques-Bonet T."/>
            <person name="Raney B.J."/>
            <person name="Ingham P.W."/>
            <person name="Tay A."/>
            <person name="Hillier L.W."/>
            <person name="Minx P."/>
            <person name="Boehm T."/>
            <person name="Wilson R.K."/>
            <person name="Brenner S."/>
            <person name="Warren W.C."/>
        </authorList>
    </citation>
    <scope>NUCLEOTIDE SEQUENCE</scope>
    <source>
        <tissue evidence="8">Brain</tissue>
    </source>
</reference>
<evidence type="ECO:0000256" key="3">
    <source>
        <dbReference type="ARBA" id="ARBA00022737"/>
    </source>
</evidence>
<dbReference type="Pfam" id="PF13374">
    <property type="entry name" value="TPR_10"/>
    <property type="match status" value="1"/>
</dbReference>
<dbReference type="SMART" id="SM00028">
    <property type="entry name" value="TPR"/>
    <property type="match status" value="5"/>
</dbReference>
<keyword evidence="6" id="KW-0496">Mitochondrion</keyword>
<dbReference type="PANTHER" id="PTHR13143:SF6">
    <property type="entry name" value="TETRATRICOPEPTIDE REPEAT PROTEIN 19, MITOCHONDRIAL"/>
    <property type="match status" value="1"/>
</dbReference>
<organism evidence="8">
    <name type="scientific">Callorhinchus milii</name>
    <name type="common">Ghost shark</name>
    <dbReference type="NCBI Taxonomy" id="7868"/>
    <lineage>
        <taxon>Eukaryota</taxon>
        <taxon>Metazoa</taxon>
        <taxon>Chordata</taxon>
        <taxon>Craniata</taxon>
        <taxon>Vertebrata</taxon>
        <taxon>Chondrichthyes</taxon>
        <taxon>Holocephali</taxon>
        <taxon>Chimaeriformes</taxon>
        <taxon>Callorhinchidae</taxon>
        <taxon>Callorhinchus</taxon>
    </lineage>
</organism>
<evidence type="ECO:0000256" key="4">
    <source>
        <dbReference type="ARBA" id="ARBA00022803"/>
    </source>
</evidence>
<dbReference type="Gene3D" id="1.25.40.10">
    <property type="entry name" value="Tetratricopeptide repeat domain"/>
    <property type="match status" value="2"/>
</dbReference>
<dbReference type="Pfam" id="PF13424">
    <property type="entry name" value="TPR_12"/>
    <property type="match status" value="1"/>
</dbReference>
<dbReference type="InterPro" id="IPR011990">
    <property type="entry name" value="TPR-like_helical_dom_sf"/>
</dbReference>
<evidence type="ECO:0000256" key="1">
    <source>
        <dbReference type="ARBA" id="ARBA00004173"/>
    </source>
</evidence>